<dbReference type="Proteomes" id="UP000002139">
    <property type="component" value="Chromosome"/>
</dbReference>
<evidence type="ECO:0000256" key="1">
    <source>
        <dbReference type="SAM" id="MobiDB-lite"/>
    </source>
</evidence>
<keyword evidence="3" id="KW-1185">Reference proteome</keyword>
<dbReference type="BioCyc" id="SCEL448385:SCE_RS10935-MONOMER"/>
<evidence type="ECO:0008006" key="4">
    <source>
        <dbReference type="Google" id="ProtNLM"/>
    </source>
</evidence>
<dbReference type="NCBIfam" id="TIGR02677">
    <property type="entry name" value="TIGR02677 family protein"/>
    <property type="match status" value="1"/>
</dbReference>
<dbReference type="RefSeq" id="WP_012234761.1">
    <property type="nucleotide sequence ID" value="NC_010162.1"/>
</dbReference>
<dbReference type="EMBL" id="AM746676">
    <property type="protein sequence ID" value="CAN92286.1"/>
    <property type="molecule type" value="Genomic_DNA"/>
</dbReference>
<dbReference type="Pfam" id="PF09660">
    <property type="entry name" value="DUF2397"/>
    <property type="match status" value="1"/>
</dbReference>
<dbReference type="OrthoDB" id="5508807at2"/>
<dbReference type="eggNOG" id="ENOG502Z7IU">
    <property type="taxonomic scope" value="Bacteria"/>
</dbReference>
<reference evidence="2 3" key="1">
    <citation type="journal article" date="2007" name="Nat. Biotechnol.">
        <title>Complete genome sequence of the myxobacterium Sorangium cellulosum.</title>
        <authorList>
            <person name="Schneiker S."/>
            <person name="Perlova O."/>
            <person name="Kaiser O."/>
            <person name="Gerth K."/>
            <person name="Alici A."/>
            <person name="Altmeyer M.O."/>
            <person name="Bartels D."/>
            <person name="Bekel T."/>
            <person name="Beyer S."/>
            <person name="Bode E."/>
            <person name="Bode H.B."/>
            <person name="Bolten C.J."/>
            <person name="Choudhuri J.V."/>
            <person name="Doss S."/>
            <person name="Elnakady Y.A."/>
            <person name="Frank B."/>
            <person name="Gaigalat L."/>
            <person name="Goesmann A."/>
            <person name="Groeger C."/>
            <person name="Gross F."/>
            <person name="Jelsbak L."/>
            <person name="Jelsbak L."/>
            <person name="Kalinowski J."/>
            <person name="Kegler C."/>
            <person name="Knauber T."/>
            <person name="Konietzny S."/>
            <person name="Kopp M."/>
            <person name="Krause L."/>
            <person name="Krug D."/>
            <person name="Linke B."/>
            <person name="Mahmud T."/>
            <person name="Martinez-Arias R."/>
            <person name="McHardy A.C."/>
            <person name="Merai M."/>
            <person name="Meyer F."/>
            <person name="Mormann S."/>
            <person name="Munoz-Dorado J."/>
            <person name="Perez J."/>
            <person name="Pradella S."/>
            <person name="Rachid S."/>
            <person name="Raddatz G."/>
            <person name="Rosenau F."/>
            <person name="Rueckert C."/>
            <person name="Sasse F."/>
            <person name="Scharfe M."/>
            <person name="Schuster S.C."/>
            <person name="Suen G."/>
            <person name="Treuner-Lange A."/>
            <person name="Velicer G.J."/>
            <person name="Vorholter F.-J."/>
            <person name="Weissman K.J."/>
            <person name="Welch R.D."/>
            <person name="Wenzel S.C."/>
            <person name="Whitworth D.E."/>
            <person name="Wilhelm S."/>
            <person name="Wittmann C."/>
            <person name="Bloecker H."/>
            <person name="Puehler A."/>
            <person name="Mueller R."/>
        </authorList>
    </citation>
    <scope>NUCLEOTIDE SEQUENCE [LARGE SCALE GENOMIC DNA]</scope>
    <source>
        <strain evidence="3">So ce56</strain>
    </source>
</reference>
<dbReference type="InterPro" id="IPR013493">
    <property type="entry name" value="CHP02677"/>
</dbReference>
<protein>
    <recommendedName>
        <fullName evidence="4">TIGR02677 family protein</fullName>
    </recommendedName>
</protein>
<name>A9FVK5_SORC5</name>
<evidence type="ECO:0000313" key="2">
    <source>
        <dbReference type="EMBL" id="CAN92286.1"/>
    </source>
</evidence>
<feature type="compositionally biased region" description="Pro residues" evidence="1">
    <location>
        <begin position="523"/>
        <end position="534"/>
    </location>
</feature>
<dbReference type="AlphaFoldDB" id="A9FVK5"/>
<dbReference type="HOGENOM" id="CLU_031541_0_0_7"/>
<accession>A9FVK5</accession>
<feature type="region of interest" description="Disordered" evidence="1">
    <location>
        <begin position="496"/>
        <end position="534"/>
    </location>
</feature>
<gene>
    <name evidence="2" type="ordered locus">sce2127</name>
</gene>
<dbReference type="KEGG" id="scl:sce2127"/>
<sequence length="534" mass="58026">MEESPAKLPAFSYLTAENAALYRAIMRSFVEARERFVLHLRPADVLRAVRETGLDPAAVDAALQKLCEWGNLQSHLDTADVATVEEFYRPRFLYQLTPQGEAVERAVDAYFEALAQRGELQAAALDDIRTLLESVAQMLSRPELDDSAVHLALSALRARFGELTTQAQAFMGSLQRSIDLHAAGVASFLAYKQRLIDYLERFVGQLVIATADIAELLGRVDGAAAQRLADSAGRREVADALDGEEADQRAAAARWEARIEGVRGWFIGRPGAPSQAEELRARARAAIPALLSAVASLHDRRFTRSDRAADLRTLARWFAEAPSDADAHRVWRAAFALSSTRHLFVNEEAMAEREAAPVPAGRSWLDAPPLRISPRLRATGRHARPGRPSDVIDRSREKALLLAHEDEDERAIADARARLATGRPTRLSELGRLDPLAFEMLLDWLGEALAAGGGETTSADGAIAISLVPTNDGQVATVETPSGTFRGPDHLLTLRSLAADEAPGSRHRAPAPEDAAPSWHRAPAPPGPSPAERP</sequence>
<evidence type="ECO:0000313" key="3">
    <source>
        <dbReference type="Proteomes" id="UP000002139"/>
    </source>
</evidence>
<organism evidence="2 3">
    <name type="scientific">Sorangium cellulosum (strain So ce56)</name>
    <name type="common">Polyangium cellulosum (strain So ce56)</name>
    <dbReference type="NCBI Taxonomy" id="448385"/>
    <lineage>
        <taxon>Bacteria</taxon>
        <taxon>Pseudomonadati</taxon>
        <taxon>Myxococcota</taxon>
        <taxon>Polyangia</taxon>
        <taxon>Polyangiales</taxon>
        <taxon>Polyangiaceae</taxon>
        <taxon>Sorangium</taxon>
    </lineage>
</organism>
<proteinExistence type="predicted"/>
<dbReference type="STRING" id="448385.sce2127"/>